<dbReference type="AlphaFoldDB" id="A0A6F8ZGZ7"/>
<dbReference type="PROSITE" id="PS00764">
    <property type="entry name" value="ENDONUCLEASE_III_1"/>
    <property type="match status" value="1"/>
</dbReference>
<evidence type="ECO:0000313" key="16">
    <source>
        <dbReference type="Proteomes" id="UP000503399"/>
    </source>
</evidence>
<feature type="domain" description="HhH-GPD" evidence="14">
    <location>
        <begin position="51"/>
        <end position="205"/>
    </location>
</feature>
<sequence length="254" mass="27879">MKRLFKYRAVVAPGPLTLFRRELAAWYRRHGRDLPWRRTRDPYAILVSEVLLHQTQVRTVIPVYEAFLARFPTLDALAGAPLAEVKAITDPLGYKVRGRWLWEIARAVTARHGGRIPDSWEELLALPGVGRYTAGAVRSFAFGLRSPILDTNVERVLGRYFEVPALGPGGRGAERRHHLWALAEAVLPEEGADQFNQALMDLGALICTARKPACLLCPVAGGCARLGGGLRAAEPPALYRVEPAGDESGRLSGA</sequence>
<keyword evidence="10" id="KW-0408">Iron</keyword>
<evidence type="ECO:0000256" key="11">
    <source>
        <dbReference type="ARBA" id="ARBA00023014"/>
    </source>
</evidence>
<evidence type="ECO:0000256" key="4">
    <source>
        <dbReference type="ARBA" id="ARBA00012045"/>
    </source>
</evidence>
<dbReference type="Gene3D" id="1.10.1670.10">
    <property type="entry name" value="Helix-hairpin-Helix base-excision DNA repair enzymes (C-terminal)"/>
    <property type="match status" value="1"/>
</dbReference>
<evidence type="ECO:0000256" key="9">
    <source>
        <dbReference type="ARBA" id="ARBA00022801"/>
    </source>
</evidence>
<dbReference type="PANTHER" id="PTHR42944:SF1">
    <property type="entry name" value="ADENINE DNA GLYCOSYLASE"/>
    <property type="match status" value="1"/>
</dbReference>
<dbReference type="SUPFAM" id="SSF48150">
    <property type="entry name" value="DNA-glycosylase"/>
    <property type="match status" value="1"/>
</dbReference>
<dbReference type="CDD" id="cd00056">
    <property type="entry name" value="ENDO3c"/>
    <property type="match status" value="1"/>
</dbReference>
<accession>A0A6F8ZGZ7</accession>
<dbReference type="GO" id="GO:0051539">
    <property type="term" value="F:4 iron, 4 sulfur cluster binding"/>
    <property type="evidence" value="ECO:0007669"/>
    <property type="project" value="UniProtKB-KW"/>
</dbReference>
<dbReference type="PANTHER" id="PTHR42944">
    <property type="entry name" value="ADENINE DNA GLYCOSYLASE"/>
    <property type="match status" value="1"/>
</dbReference>
<dbReference type="GO" id="GO:0006298">
    <property type="term" value="P:mismatch repair"/>
    <property type="evidence" value="ECO:0007669"/>
    <property type="project" value="TreeGrafter"/>
</dbReference>
<dbReference type="EC" id="3.2.2.31" evidence="4"/>
<dbReference type="Gene3D" id="1.10.340.30">
    <property type="entry name" value="Hypothetical protein, domain 2"/>
    <property type="match status" value="1"/>
</dbReference>
<keyword evidence="13 15" id="KW-0326">Glycosidase</keyword>
<dbReference type="EMBL" id="LR778114">
    <property type="protein sequence ID" value="CAB1128947.1"/>
    <property type="molecule type" value="Genomic_DNA"/>
</dbReference>
<dbReference type="GO" id="GO:0032357">
    <property type="term" value="F:oxidized purine DNA binding"/>
    <property type="evidence" value="ECO:0007669"/>
    <property type="project" value="TreeGrafter"/>
</dbReference>
<dbReference type="Pfam" id="PF10576">
    <property type="entry name" value="EndIII_4Fe-2S"/>
    <property type="match status" value="1"/>
</dbReference>
<proteinExistence type="inferred from homology"/>
<evidence type="ECO:0000313" key="15">
    <source>
        <dbReference type="EMBL" id="CAB1128947.1"/>
    </source>
</evidence>
<reference evidence="15 16" key="1">
    <citation type="submission" date="2020-02" db="EMBL/GenBank/DDBJ databases">
        <authorList>
            <person name="Hogendoorn C."/>
        </authorList>
    </citation>
    <scope>NUCLEOTIDE SEQUENCE [LARGE SCALE GENOMIC DNA]</scope>
    <source>
        <strain evidence="15">R501</strain>
    </source>
</reference>
<dbReference type="KEGG" id="hfv:R50_1441"/>
<dbReference type="GO" id="GO:0034039">
    <property type="term" value="F:8-oxo-7,8-dihydroguanine DNA N-glycosylase activity"/>
    <property type="evidence" value="ECO:0007669"/>
    <property type="project" value="TreeGrafter"/>
</dbReference>
<evidence type="ECO:0000256" key="1">
    <source>
        <dbReference type="ARBA" id="ARBA00000843"/>
    </source>
</evidence>
<keyword evidence="7" id="KW-0479">Metal-binding</keyword>
<dbReference type="InterPro" id="IPR004036">
    <property type="entry name" value="Endonuclease-III-like_CS2"/>
</dbReference>
<evidence type="ECO:0000256" key="2">
    <source>
        <dbReference type="ARBA" id="ARBA00001966"/>
    </source>
</evidence>
<protein>
    <recommendedName>
        <fullName evidence="5">Adenine DNA glycosylase</fullName>
        <ecNumber evidence="4">3.2.2.31</ecNumber>
    </recommendedName>
</protein>
<dbReference type="Proteomes" id="UP000503399">
    <property type="component" value="Chromosome"/>
</dbReference>
<dbReference type="InterPro" id="IPR044298">
    <property type="entry name" value="MIG/MutY"/>
</dbReference>
<dbReference type="SMART" id="SM00478">
    <property type="entry name" value="ENDO3c"/>
    <property type="match status" value="1"/>
</dbReference>
<dbReference type="Pfam" id="PF00633">
    <property type="entry name" value="HHH"/>
    <property type="match status" value="1"/>
</dbReference>
<organism evidence="15 16">
    <name type="scientific">Candidatus Hydrogenisulfobacillus filiaventi</name>
    <dbReference type="NCBI Taxonomy" id="2707344"/>
    <lineage>
        <taxon>Bacteria</taxon>
        <taxon>Bacillati</taxon>
        <taxon>Bacillota</taxon>
        <taxon>Clostridia</taxon>
        <taxon>Eubacteriales</taxon>
        <taxon>Clostridiales Family XVII. Incertae Sedis</taxon>
        <taxon>Candidatus Hydrogenisulfobacillus</taxon>
    </lineage>
</organism>
<evidence type="ECO:0000256" key="12">
    <source>
        <dbReference type="ARBA" id="ARBA00023204"/>
    </source>
</evidence>
<dbReference type="InterPro" id="IPR000445">
    <property type="entry name" value="HhH_motif"/>
</dbReference>
<keyword evidence="6" id="KW-0004">4Fe-4S</keyword>
<keyword evidence="8" id="KW-0227">DNA damage</keyword>
<dbReference type="GO" id="GO:0035485">
    <property type="term" value="F:adenine/guanine mispair binding"/>
    <property type="evidence" value="ECO:0007669"/>
    <property type="project" value="TreeGrafter"/>
</dbReference>
<evidence type="ECO:0000256" key="5">
    <source>
        <dbReference type="ARBA" id="ARBA00022023"/>
    </source>
</evidence>
<dbReference type="GO" id="GO:0046872">
    <property type="term" value="F:metal ion binding"/>
    <property type="evidence" value="ECO:0007669"/>
    <property type="project" value="UniProtKB-KW"/>
</dbReference>
<comment type="catalytic activity">
    <reaction evidence="1">
        <text>Hydrolyzes free adenine bases from 7,8-dihydro-8-oxoguanine:adenine mismatched double-stranded DNA, leaving an apurinic site.</text>
        <dbReference type="EC" id="3.2.2.31"/>
    </reaction>
</comment>
<evidence type="ECO:0000259" key="14">
    <source>
        <dbReference type="SMART" id="SM00478"/>
    </source>
</evidence>
<comment type="cofactor">
    <cofactor evidence="2">
        <name>[4Fe-4S] cluster</name>
        <dbReference type="ChEBI" id="CHEBI:49883"/>
    </cofactor>
</comment>
<dbReference type="InterPro" id="IPR003265">
    <property type="entry name" value="HhH-GPD_domain"/>
</dbReference>
<dbReference type="InterPro" id="IPR011257">
    <property type="entry name" value="DNA_glycosylase"/>
</dbReference>
<dbReference type="InterPro" id="IPR004035">
    <property type="entry name" value="Endouclease-III_FeS-bd_BS"/>
</dbReference>
<evidence type="ECO:0000256" key="3">
    <source>
        <dbReference type="ARBA" id="ARBA00008343"/>
    </source>
</evidence>
<evidence type="ECO:0000256" key="8">
    <source>
        <dbReference type="ARBA" id="ARBA00022763"/>
    </source>
</evidence>
<keyword evidence="12" id="KW-0234">DNA repair</keyword>
<dbReference type="GO" id="GO:0006284">
    <property type="term" value="P:base-excision repair"/>
    <property type="evidence" value="ECO:0007669"/>
    <property type="project" value="InterPro"/>
</dbReference>
<evidence type="ECO:0000256" key="13">
    <source>
        <dbReference type="ARBA" id="ARBA00023295"/>
    </source>
</evidence>
<comment type="similarity">
    <text evidence="3">Belongs to the Nth/MutY family.</text>
</comment>
<dbReference type="GO" id="GO:0000701">
    <property type="term" value="F:purine-specific mismatch base pair DNA N-glycosylase activity"/>
    <property type="evidence" value="ECO:0007669"/>
    <property type="project" value="UniProtKB-EC"/>
</dbReference>
<keyword evidence="16" id="KW-1185">Reference proteome</keyword>
<evidence type="ECO:0000256" key="10">
    <source>
        <dbReference type="ARBA" id="ARBA00023004"/>
    </source>
</evidence>
<name>A0A6F8ZGZ7_9FIRM</name>
<keyword evidence="9 15" id="KW-0378">Hydrolase</keyword>
<gene>
    <name evidence="15" type="ORF">R50_1441</name>
</gene>
<dbReference type="InterPro" id="IPR023170">
    <property type="entry name" value="HhH_base_excis_C"/>
</dbReference>
<evidence type="ECO:0000256" key="6">
    <source>
        <dbReference type="ARBA" id="ARBA00022485"/>
    </source>
</evidence>
<dbReference type="PROSITE" id="PS01155">
    <property type="entry name" value="ENDONUCLEASE_III_2"/>
    <property type="match status" value="1"/>
</dbReference>
<dbReference type="Pfam" id="PF00730">
    <property type="entry name" value="HhH-GPD"/>
    <property type="match status" value="1"/>
</dbReference>
<evidence type="ECO:0000256" key="7">
    <source>
        <dbReference type="ARBA" id="ARBA00022723"/>
    </source>
</evidence>
<keyword evidence="11" id="KW-0411">Iron-sulfur</keyword>
<dbReference type="InterPro" id="IPR003651">
    <property type="entry name" value="Endonuclease3_FeS-loop_motif"/>
</dbReference>